<accession>A0A1H3M6C9</accession>
<keyword evidence="2" id="KW-1133">Transmembrane helix</keyword>
<dbReference type="RefSeq" id="WP_091555117.1">
    <property type="nucleotide sequence ID" value="NZ_FNPH01000003.1"/>
</dbReference>
<organism evidence="3 4">
    <name type="scientific">Micromonospora pattaloongensis</name>
    <dbReference type="NCBI Taxonomy" id="405436"/>
    <lineage>
        <taxon>Bacteria</taxon>
        <taxon>Bacillati</taxon>
        <taxon>Actinomycetota</taxon>
        <taxon>Actinomycetes</taxon>
        <taxon>Micromonosporales</taxon>
        <taxon>Micromonosporaceae</taxon>
        <taxon>Micromonospora</taxon>
    </lineage>
</organism>
<keyword evidence="2" id="KW-0812">Transmembrane</keyword>
<feature type="transmembrane region" description="Helical" evidence="2">
    <location>
        <begin position="98"/>
        <end position="123"/>
    </location>
</feature>
<feature type="transmembrane region" description="Helical" evidence="2">
    <location>
        <begin position="67"/>
        <end position="86"/>
    </location>
</feature>
<gene>
    <name evidence="3" type="ORF">SAMN05444365_103253</name>
</gene>
<sequence>MTTQPGAAPTDGAPASEITKPLRELAALVLLGANAVFMFVALLRLLFSDTEFTAPFTLRAAGSFDGFVSLTTIALPIVAVLLATHVRPAVRRAKLITLIALVEYAVAAFFGVLFGVLIGLVALMERSVWLGFLTLLVRLAWLAVLGVAAYAVFKLWRTLYYVPKPKPQPGVYGQPHPYGQPGYPQQYGAPQGGHPQGYPYGQPGYPAPPYGQSGAPGQPQFGAPYPGAPQSFPPAPQSAPPAPHAAPPAQPGAAPVSTPPAAEPTQSIPVPPQPTGDGETGERTQVIKPLGAQPGGEQPSGSEDDGQRTQVIKPEDPR</sequence>
<dbReference type="EMBL" id="FNPH01000003">
    <property type="protein sequence ID" value="SDY72287.1"/>
    <property type="molecule type" value="Genomic_DNA"/>
</dbReference>
<evidence type="ECO:0000256" key="1">
    <source>
        <dbReference type="SAM" id="MobiDB-lite"/>
    </source>
</evidence>
<keyword evidence="2" id="KW-0472">Membrane</keyword>
<evidence type="ECO:0000313" key="3">
    <source>
        <dbReference type="EMBL" id="SDY72287.1"/>
    </source>
</evidence>
<feature type="region of interest" description="Disordered" evidence="1">
    <location>
        <begin position="172"/>
        <end position="318"/>
    </location>
</feature>
<feature type="transmembrane region" description="Helical" evidence="2">
    <location>
        <begin position="25"/>
        <end position="47"/>
    </location>
</feature>
<evidence type="ECO:0000313" key="4">
    <source>
        <dbReference type="Proteomes" id="UP000242415"/>
    </source>
</evidence>
<evidence type="ECO:0000256" key="2">
    <source>
        <dbReference type="SAM" id="Phobius"/>
    </source>
</evidence>
<feature type="compositionally biased region" description="Low complexity" evidence="1">
    <location>
        <begin position="196"/>
        <end position="230"/>
    </location>
</feature>
<dbReference type="STRING" id="405436.SAMN05444365_103253"/>
<dbReference type="OrthoDB" id="3298044at2"/>
<dbReference type="AlphaFoldDB" id="A0A1H3M6C9"/>
<protein>
    <submittedName>
        <fullName evidence="3">Uncharacterized protein</fullName>
    </submittedName>
</protein>
<keyword evidence="4" id="KW-1185">Reference proteome</keyword>
<name>A0A1H3M6C9_9ACTN</name>
<reference evidence="4" key="1">
    <citation type="submission" date="2016-10" db="EMBL/GenBank/DDBJ databases">
        <authorList>
            <person name="Varghese N."/>
            <person name="Submissions S."/>
        </authorList>
    </citation>
    <scope>NUCLEOTIDE SEQUENCE [LARGE SCALE GENOMIC DNA]</scope>
    <source>
        <strain evidence="4">DSM 45245</strain>
    </source>
</reference>
<proteinExistence type="predicted"/>
<dbReference type="Proteomes" id="UP000242415">
    <property type="component" value="Unassembled WGS sequence"/>
</dbReference>
<feature type="compositionally biased region" description="Low complexity" evidence="1">
    <location>
        <begin position="172"/>
        <end position="189"/>
    </location>
</feature>
<feature type="transmembrane region" description="Helical" evidence="2">
    <location>
        <begin position="129"/>
        <end position="153"/>
    </location>
</feature>
<feature type="compositionally biased region" description="Pro residues" evidence="1">
    <location>
        <begin position="231"/>
        <end position="250"/>
    </location>
</feature>